<dbReference type="Pfam" id="PF00857">
    <property type="entry name" value="Isochorismatase"/>
    <property type="match status" value="1"/>
</dbReference>
<evidence type="ECO:0000256" key="1">
    <source>
        <dbReference type="ARBA" id="ARBA00022801"/>
    </source>
</evidence>
<dbReference type="Gene3D" id="3.40.50.850">
    <property type="entry name" value="Isochorismatase-like"/>
    <property type="match status" value="1"/>
</dbReference>
<dbReference type="PANTHER" id="PTHR43540:SF7">
    <property type="entry name" value="ISOCHORISMATASE FAMILY PROTEIN YECD"/>
    <property type="match status" value="1"/>
</dbReference>
<dbReference type="InterPro" id="IPR000868">
    <property type="entry name" value="Isochorismatase-like_dom"/>
</dbReference>
<proteinExistence type="predicted"/>
<protein>
    <submittedName>
        <fullName evidence="3">Nicotinamidase/isochorismatase family protein</fullName>
    </submittedName>
</protein>
<evidence type="ECO:0000259" key="2">
    <source>
        <dbReference type="Pfam" id="PF00857"/>
    </source>
</evidence>
<dbReference type="AlphaFoldDB" id="H1SAX8"/>
<evidence type="ECO:0000313" key="4">
    <source>
        <dbReference type="Proteomes" id="UP000005808"/>
    </source>
</evidence>
<feature type="domain" description="Isochorismatase-like" evidence="2">
    <location>
        <begin position="10"/>
        <end position="176"/>
    </location>
</feature>
<dbReference type="RefSeq" id="WP_006160764.1">
    <property type="nucleotide sequence ID" value="NZ_AHJE01000068.1"/>
</dbReference>
<dbReference type="InterPro" id="IPR050272">
    <property type="entry name" value="Isochorismatase-like_hydrls"/>
</dbReference>
<evidence type="ECO:0000313" key="3">
    <source>
        <dbReference type="EMBL" id="EHP40310.1"/>
    </source>
</evidence>
<dbReference type="EMBL" id="AHJE01000068">
    <property type="protein sequence ID" value="EHP40310.1"/>
    <property type="molecule type" value="Genomic_DNA"/>
</dbReference>
<dbReference type="PANTHER" id="PTHR43540">
    <property type="entry name" value="PEROXYUREIDOACRYLATE/UREIDOACRYLATE AMIDOHYDROLASE-RELATED"/>
    <property type="match status" value="1"/>
</dbReference>
<reference evidence="3 4" key="1">
    <citation type="journal article" date="2012" name="J. Bacteriol.">
        <title>De Novo Genome Project of Cupriavidus basilensis OR16.</title>
        <authorList>
            <person name="Cserhati M."/>
            <person name="Kriszt B."/>
            <person name="Szoboszlay S."/>
            <person name="Toth A."/>
            <person name="Szabo I."/>
            <person name="Tancsics A."/>
            <person name="Nagy I."/>
            <person name="Horvath B."/>
            <person name="Nagy I."/>
            <person name="Kukolya J."/>
        </authorList>
    </citation>
    <scope>NUCLEOTIDE SEQUENCE [LARGE SCALE GENOMIC DNA]</scope>
    <source>
        <strain evidence="3 4">OR16</strain>
    </source>
</reference>
<accession>H1SAX8</accession>
<gene>
    <name evidence="3" type="ORF">OR16_26458</name>
</gene>
<sequence>MAITVLDPKTALVVIDLQQGIVSLPVAHPANEVVKQAAALAVAFRGQGRPVVLVCVAGGAPGRTEQGRRLGDLPAGWADLVPELNQQPDDHTVVKRTWGAFTNTGLEAYLSKLGVTQVVLAGIATSIGVESTARQAHELGFNVTLAVDAMTDMNLEAHVNSITRIFPRLGETGTAREIIGLLGAGGVR</sequence>
<dbReference type="OrthoDB" id="9781985at2"/>
<dbReference type="InterPro" id="IPR036380">
    <property type="entry name" value="Isochorismatase-like_sf"/>
</dbReference>
<dbReference type="PATRIC" id="fig|1127483.3.peg.5283"/>
<dbReference type="CDD" id="cd00431">
    <property type="entry name" value="cysteine_hydrolases"/>
    <property type="match status" value="1"/>
</dbReference>
<dbReference type="GO" id="GO:0016787">
    <property type="term" value="F:hydrolase activity"/>
    <property type="evidence" value="ECO:0007669"/>
    <property type="project" value="UniProtKB-KW"/>
</dbReference>
<name>H1SAX8_9BURK</name>
<keyword evidence="1" id="KW-0378">Hydrolase</keyword>
<dbReference type="SUPFAM" id="SSF52499">
    <property type="entry name" value="Isochorismatase-like hydrolases"/>
    <property type="match status" value="1"/>
</dbReference>
<comment type="caution">
    <text evidence="3">The sequence shown here is derived from an EMBL/GenBank/DDBJ whole genome shotgun (WGS) entry which is preliminary data.</text>
</comment>
<organism evidence="3 4">
    <name type="scientific">Cupriavidus basilensis OR16</name>
    <dbReference type="NCBI Taxonomy" id="1127483"/>
    <lineage>
        <taxon>Bacteria</taxon>
        <taxon>Pseudomonadati</taxon>
        <taxon>Pseudomonadota</taxon>
        <taxon>Betaproteobacteria</taxon>
        <taxon>Burkholderiales</taxon>
        <taxon>Burkholderiaceae</taxon>
        <taxon>Cupriavidus</taxon>
    </lineage>
</organism>
<dbReference type="Proteomes" id="UP000005808">
    <property type="component" value="Unassembled WGS sequence"/>
</dbReference>